<gene>
    <name evidence="2" type="ORF">SPIROBIBN47_300007</name>
</gene>
<dbReference type="CDD" id="cd07043">
    <property type="entry name" value="STAS_anti-anti-sigma_factors"/>
    <property type="match status" value="1"/>
</dbReference>
<dbReference type="PROSITE" id="PS50801">
    <property type="entry name" value="STAS"/>
    <property type="match status" value="1"/>
</dbReference>
<feature type="domain" description="STAS" evidence="1">
    <location>
        <begin position="22"/>
        <end position="138"/>
    </location>
</feature>
<dbReference type="SUPFAM" id="SSF52091">
    <property type="entry name" value="SpoIIaa-like"/>
    <property type="match status" value="1"/>
</dbReference>
<dbReference type="Gene3D" id="3.30.750.24">
    <property type="entry name" value="STAS domain"/>
    <property type="match status" value="1"/>
</dbReference>
<evidence type="ECO:0000259" key="1">
    <source>
        <dbReference type="PROSITE" id="PS50801"/>
    </source>
</evidence>
<protein>
    <recommendedName>
        <fullName evidence="1">STAS domain-containing protein</fullName>
    </recommendedName>
</protein>
<evidence type="ECO:0000313" key="2">
    <source>
        <dbReference type="EMBL" id="SLM13968.1"/>
    </source>
</evidence>
<organism evidence="2">
    <name type="scientific">uncultured spirochete</name>
    <dbReference type="NCBI Taxonomy" id="156406"/>
    <lineage>
        <taxon>Bacteria</taxon>
        <taxon>Pseudomonadati</taxon>
        <taxon>Spirochaetota</taxon>
        <taxon>Spirochaetia</taxon>
        <taxon>Spirochaetales</taxon>
        <taxon>environmental samples</taxon>
    </lineage>
</organism>
<dbReference type="EMBL" id="FWDM01000024">
    <property type="protein sequence ID" value="SLM13968.1"/>
    <property type="molecule type" value="Genomic_DNA"/>
</dbReference>
<dbReference type="InterPro" id="IPR036513">
    <property type="entry name" value="STAS_dom_sf"/>
</dbReference>
<proteinExistence type="predicted"/>
<dbReference type="Pfam" id="PF01740">
    <property type="entry name" value="STAS"/>
    <property type="match status" value="1"/>
</dbReference>
<dbReference type="InterPro" id="IPR002645">
    <property type="entry name" value="STAS_dom"/>
</dbReference>
<name>A0A3P3XJP7_9SPIR</name>
<reference evidence="2" key="1">
    <citation type="submission" date="2017-02" db="EMBL/GenBank/DDBJ databases">
        <authorList>
            <person name="Regsiter A."/>
            <person name="William W."/>
        </authorList>
    </citation>
    <scope>NUCLEOTIDE SEQUENCE</scope>
    <source>
        <strain evidence="2">Bib</strain>
    </source>
</reference>
<sequence length="180" mass="19456">MPSRLLSRIQKIPQAGSDALISSQISSDFPDCAVARFVGAVTDSNLEIVAKSFENILSGGIQYLIVDFSAIDDISPAGIGLLLALRQKLRDRRGDLILCSMRPRMERMNRVLGLEGYFSAAIDISAAKTGLKELTTYVYPISVRCPACDSLIDIDRPGRGRCQTCEAVITAFPDGSITLG</sequence>
<dbReference type="AlphaFoldDB" id="A0A3P3XJP7"/>
<accession>A0A3P3XJP7</accession>